<sequence>MPFDSYYGVFASRHTEEVSYQIQEALGTAEPQDISEAELSSLEGFDGLVVGAPTWNTDSDEQRSGTAWDDVLTDISGLSLSGKPVAVYGLGDSVGYGDYYCDAMEEIYRHFKEAGANMVGHWPTDDYQHSGSKSVLDDGKFCGLALDVENEDDKTEDRIKGWVAQLKSEGF</sequence>
<dbReference type="SUPFAM" id="SSF52218">
    <property type="entry name" value="Flavoproteins"/>
    <property type="match status" value="1"/>
</dbReference>
<dbReference type="InterPro" id="IPR010086">
    <property type="entry name" value="Flavodoxin_lc"/>
</dbReference>
<dbReference type="PROSITE" id="PS50902">
    <property type="entry name" value="FLAVODOXIN_LIKE"/>
    <property type="match status" value="1"/>
</dbReference>
<evidence type="ECO:0000256" key="4">
    <source>
        <dbReference type="ARBA" id="ARBA00022630"/>
    </source>
</evidence>
<dbReference type="PANTHER" id="PTHR42809">
    <property type="entry name" value="FLAVODOXIN 2"/>
    <property type="match status" value="1"/>
</dbReference>
<dbReference type="InterPro" id="IPR008254">
    <property type="entry name" value="Flavodoxin/NO_synth"/>
</dbReference>
<gene>
    <name evidence="8" type="ORF">WJX73_005493</name>
</gene>
<evidence type="ECO:0000256" key="2">
    <source>
        <dbReference type="ARBA" id="ARBA00005267"/>
    </source>
</evidence>
<evidence type="ECO:0000256" key="3">
    <source>
        <dbReference type="ARBA" id="ARBA00022448"/>
    </source>
</evidence>
<evidence type="ECO:0000256" key="5">
    <source>
        <dbReference type="ARBA" id="ARBA00022643"/>
    </source>
</evidence>
<dbReference type="AlphaFoldDB" id="A0AAW1PIT6"/>
<dbReference type="GO" id="GO:0010181">
    <property type="term" value="F:FMN binding"/>
    <property type="evidence" value="ECO:0007669"/>
    <property type="project" value="InterPro"/>
</dbReference>
<name>A0AAW1PIT6_9CHLO</name>
<dbReference type="NCBIfam" id="NF006738">
    <property type="entry name" value="PRK09267.1-4"/>
    <property type="match status" value="1"/>
</dbReference>
<dbReference type="InterPro" id="IPR050619">
    <property type="entry name" value="Flavodoxin"/>
</dbReference>
<evidence type="ECO:0000256" key="6">
    <source>
        <dbReference type="ARBA" id="ARBA00022982"/>
    </source>
</evidence>
<dbReference type="PANTHER" id="PTHR42809:SF1">
    <property type="entry name" value="FLAVODOXIN 1"/>
    <property type="match status" value="1"/>
</dbReference>
<reference evidence="8 9" key="1">
    <citation type="journal article" date="2024" name="Nat. Commun.">
        <title>Phylogenomics reveals the evolutionary origins of lichenization in chlorophyte algae.</title>
        <authorList>
            <person name="Puginier C."/>
            <person name="Libourel C."/>
            <person name="Otte J."/>
            <person name="Skaloud P."/>
            <person name="Haon M."/>
            <person name="Grisel S."/>
            <person name="Petersen M."/>
            <person name="Berrin J.G."/>
            <person name="Delaux P.M."/>
            <person name="Dal Grande F."/>
            <person name="Keller J."/>
        </authorList>
    </citation>
    <scope>NUCLEOTIDE SEQUENCE [LARGE SCALE GENOMIC DNA]</scope>
    <source>
        <strain evidence="8 9">SAG 2036</strain>
    </source>
</reference>
<protein>
    <recommendedName>
        <fullName evidence="7">Flavodoxin-like domain-containing protein</fullName>
    </recommendedName>
</protein>
<dbReference type="Gene3D" id="3.40.50.360">
    <property type="match status" value="1"/>
</dbReference>
<dbReference type="PIRSF" id="PIRSF038996">
    <property type="entry name" value="FldA"/>
    <property type="match status" value="1"/>
</dbReference>
<feature type="domain" description="Flavodoxin-like" evidence="7">
    <location>
        <begin position="4"/>
        <end position="167"/>
    </location>
</feature>
<organism evidence="8 9">
    <name type="scientific">Symbiochloris irregularis</name>
    <dbReference type="NCBI Taxonomy" id="706552"/>
    <lineage>
        <taxon>Eukaryota</taxon>
        <taxon>Viridiplantae</taxon>
        <taxon>Chlorophyta</taxon>
        <taxon>core chlorophytes</taxon>
        <taxon>Trebouxiophyceae</taxon>
        <taxon>Trebouxiales</taxon>
        <taxon>Trebouxiaceae</taxon>
        <taxon>Symbiochloris</taxon>
    </lineage>
</organism>
<keyword evidence="4" id="KW-0285">Flavoprotein</keyword>
<comment type="caution">
    <text evidence="8">The sequence shown here is derived from an EMBL/GenBank/DDBJ whole genome shotgun (WGS) entry which is preliminary data.</text>
</comment>
<evidence type="ECO:0000313" key="8">
    <source>
        <dbReference type="EMBL" id="KAK9808355.1"/>
    </source>
</evidence>
<dbReference type="Proteomes" id="UP001465755">
    <property type="component" value="Unassembled WGS sequence"/>
</dbReference>
<evidence type="ECO:0000313" key="9">
    <source>
        <dbReference type="Proteomes" id="UP001465755"/>
    </source>
</evidence>
<evidence type="ECO:0000259" key="7">
    <source>
        <dbReference type="PROSITE" id="PS50902"/>
    </source>
</evidence>
<proteinExistence type="inferred from homology"/>
<evidence type="ECO:0000256" key="1">
    <source>
        <dbReference type="ARBA" id="ARBA00001917"/>
    </source>
</evidence>
<comment type="similarity">
    <text evidence="2">Belongs to the flavodoxin family.</text>
</comment>
<dbReference type="NCBIfam" id="TIGR01752">
    <property type="entry name" value="flav_long"/>
    <property type="match status" value="1"/>
</dbReference>
<keyword evidence="9" id="KW-1185">Reference proteome</keyword>
<dbReference type="InterPro" id="IPR029039">
    <property type="entry name" value="Flavoprotein-like_sf"/>
</dbReference>
<keyword evidence="6" id="KW-0249">Electron transport</keyword>
<comment type="cofactor">
    <cofactor evidence="1">
        <name>FMN</name>
        <dbReference type="ChEBI" id="CHEBI:58210"/>
    </cofactor>
</comment>
<dbReference type="Pfam" id="PF00258">
    <property type="entry name" value="Flavodoxin_1"/>
    <property type="match status" value="1"/>
</dbReference>
<keyword evidence="5" id="KW-0288">FMN</keyword>
<keyword evidence="3" id="KW-0813">Transport</keyword>
<dbReference type="EMBL" id="JALJOQ010000024">
    <property type="protein sequence ID" value="KAK9808355.1"/>
    <property type="molecule type" value="Genomic_DNA"/>
</dbReference>
<accession>A0AAW1PIT6</accession>